<gene>
    <name evidence="1" type="ORF">SPIRO4BDMA_40551</name>
</gene>
<dbReference type="EMBL" id="FWDO01000004">
    <property type="protein sequence ID" value="SLM17979.1"/>
    <property type="molecule type" value="Genomic_DNA"/>
</dbReference>
<organism evidence="1">
    <name type="scientific">uncultured spirochete</name>
    <dbReference type="NCBI Taxonomy" id="156406"/>
    <lineage>
        <taxon>Bacteria</taxon>
        <taxon>Pseudomonadati</taxon>
        <taxon>Spirochaetota</taxon>
        <taxon>Spirochaetia</taxon>
        <taxon>Spirochaetales</taxon>
        <taxon>environmental samples</taxon>
    </lineage>
</organism>
<keyword evidence="1" id="KW-0413">Isomerase</keyword>
<evidence type="ECO:0000313" key="1">
    <source>
        <dbReference type="EMBL" id="SLM17979.1"/>
    </source>
</evidence>
<protein>
    <submittedName>
        <fullName evidence="1">D-tagatose 3-epimerase</fullName>
        <ecNumber evidence="1">5.3.1.-</ecNumber>
    </submittedName>
</protein>
<dbReference type="SUPFAM" id="SSF51658">
    <property type="entry name" value="Xylose isomerase-like"/>
    <property type="match status" value="1"/>
</dbReference>
<dbReference type="Gene3D" id="3.20.20.150">
    <property type="entry name" value="Divalent-metal-dependent TIM barrel enzymes"/>
    <property type="match status" value="1"/>
</dbReference>
<dbReference type="InterPro" id="IPR036237">
    <property type="entry name" value="Xyl_isomerase-like_sf"/>
</dbReference>
<name>A0A3P3XPL7_9SPIR</name>
<reference evidence="1" key="1">
    <citation type="submission" date="2017-02" db="EMBL/GenBank/DDBJ databases">
        <authorList>
            <person name="Regsiter A."/>
            <person name="William W."/>
        </authorList>
    </citation>
    <scope>NUCLEOTIDE SEQUENCE</scope>
    <source>
        <strain evidence="1">BdmA 4</strain>
    </source>
</reference>
<proteinExistence type="predicted"/>
<dbReference type="AlphaFoldDB" id="A0A3P3XPL7"/>
<sequence>MNIEEDSIGDAIRKAEGLLSVLHIGETNRKPPRLGRMPWQEIREALDAIHFDGLIVMEPFITNGGQVGRDIAIWRNLIPNADRDQLVRDAARFVRTTLCD</sequence>
<dbReference type="EC" id="5.3.1.-" evidence="1"/>
<accession>A0A3P3XPL7</accession>
<dbReference type="GO" id="GO:0016853">
    <property type="term" value="F:isomerase activity"/>
    <property type="evidence" value="ECO:0007669"/>
    <property type="project" value="UniProtKB-KW"/>
</dbReference>